<dbReference type="SUPFAM" id="SSF55874">
    <property type="entry name" value="ATPase domain of HSP90 chaperone/DNA topoisomerase II/histidine kinase"/>
    <property type="match status" value="1"/>
</dbReference>
<dbReference type="Pfam" id="PF07568">
    <property type="entry name" value="HisKA_2"/>
    <property type="match status" value="1"/>
</dbReference>
<dbReference type="Pfam" id="PF02518">
    <property type="entry name" value="HATPase_c"/>
    <property type="match status" value="1"/>
</dbReference>
<dbReference type="Gene3D" id="1.10.510.10">
    <property type="entry name" value="Transferase(Phosphotransferase) domain 1"/>
    <property type="match status" value="1"/>
</dbReference>
<dbReference type="InterPro" id="IPR011495">
    <property type="entry name" value="Sig_transdc_His_kin_sub2_dim/P"/>
</dbReference>
<dbReference type="InterPro" id="IPR003594">
    <property type="entry name" value="HATPase_dom"/>
</dbReference>
<keyword evidence="3" id="KW-1185">Reference proteome</keyword>
<evidence type="ECO:0000313" key="3">
    <source>
        <dbReference type="Proteomes" id="UP000252884"/>
    </source>
</evidence>
<dbReference type="RefSeq" id="WP_170168224.1">
    <property type="nucleotide sequence ID" value="NZ_QPJK01000005.1"/>
</dbReference>
<dbReference type="PANTHER" id="PTHR43642:SF1">
    <property type="entry name" value="HYBRID SIGNAL TRANSDUCTION HISTIDINE KINASE G"/>
    <property type="match status" value="1"/>
</dbReference>
<dbReference type="GO" id="GO:0004672">
    <property type="term" value="F:protein kinase activity"/>
    <property type="evidence" value="ECO:0007669"/>
    <property type="project" value="InterPro"/>
</dbReference>
<reference evidence="2 3" key="1">
    <citation type="submission" date="2018-07" db="EMBL/GenBank/DDBJ databases">
        <title>Genomic Encyclopedia of Type Strains, Phase IV (KMG-IV): sequencing the most valuable type-strain genomes for metagenomic binning, comparative biology and taxonomic classification.</title>
        <authorList>
            <person name="Goeker M."/>
        </authorList>
    </citation>
    <scope>NUCLEOTIDE SEQUENCE [LARGE SCALE GENOMIC DNA]</scope>
    <source>
        <strain evidence="2 3">DSM 21634</strain>
    </source>
</reference>
<evidence type="ECO:0000313" key="2">
    <source>
        <dbReference type="EMBL" id="RCW70305.1"/>
    </source>
</evidence>
<dbReference type="InterPro" id="IPR041664">
    <property type="entry name" value="AAA_16"/>
</dbReference>
<dbReference type="SUPFAM" id="SSF55781">
    <property type="entry name" value="GAF domain-like"/>
    <property type="match status" value="1"/>
</dbReference>
<dbReference type="InterPro" id="IPR029016">
    <property type="entry name" value="GAF-like_dom_sf"/>
</dbReference>
<proteinExistence type="predicted"/>
<dbReference type="InterPro" id="IPR003018">
    <property type="entry name" value="GAF"/>
</dbReference>
<dbReference type="SMART" id="SM00387">
    <property type="entry name" value="HATPase_c"/>
    <property type="match status" value="1"/>
</dbReference>
<comment type="caution">
    <text evidence="2">The sequence shown here is derived from an EMBL/GenBank/DDBJ whole genome shotgun (WGS) entry which is preliminary data.</text>
</comment>
<protein>
    <submittedName>
        <fullName evidence="2">Putative ATPase</fullName>
    </submittedName>
</protein>
<dbReference type="Gene3D" id="3.30.565.10">
    <property type="entry name" value="Histidine kinase-like ATPase, C-terminal domain"/>
    <property type="match status" value="1"/>
</dbReference>
<dbReference type="PANTHER" id="PTHR43642">
    <property type="entry name" value="HYBRID SIGNAL TRANSDUCTION HISTIDINE KINASE G"/>
    <property type="match status" value="1"/>
</dbReference>
<dbReference type="Pfam" id="PF13191">
    <property type="entry name" value="AAA_16"/>
    <property type="match status" value="1"/>
</dbReference>
<dbReference type="SMART" id="SM00220">
    <property type="entry name" value="S_TKc"/>
    <property type="match status" value="1"/>
</dbReference>
<gene>
    <name evidence="2" type="ORF">DES41_105247</name>
</gene>
<sequence length="1682" mass="182719">MLDPRPSLPVFIVDALMGRGLELPLDLTELRRDAWTRLVRVHYADRPGSTLVLVAHADAPDFIRQRLRRAASQPPDLLGRSAVPVRGALDTEAGLCLLLDDPGGWPLGHRSPGRLPVGRALRLLRSMAEAVGASHVCGCVHNDLRPANMLLLDDGSIRLLGFGRAACAGDPPMALVLTEAAETLPYMSPELTGRMNRPVDARSDLYALGMLLYELVAGELPFAADSPMEWVHCHVARPPQALVQKVPNCPPRVQAIVERLLSKAAEDRHQTAAELIEDLDKAIEDTRHHGGSAAASAPAAQHLHRLADPTRLHDRQAQCDALVAAYQRVSKTGTVELVLVSGSSGVGKSALVQELRVHVAKQGGLFAAGKFEQHQNDAPYATLAQGFGPLLADVLQQGGAQRMRWQKRLAAALGANAASLQGMLPELQALPGVHAAAPDLSPMDAAKRFQLAMAQLASALAEAGKPLVLFIDDLQWLDESTLDVLVHLGTHDAQANLLLVGAYRGNEVDAGHGLHRLAATVREHGVRTTDVPLDSLSVAGLQGLLADVLDAAPERVAPLAAHLSDCTGGNPFFALQLLRALADDGLLQFDAAGQAWTWDLGAIEAQGQKNDVREFLIAKLARLPADLRYRIETLSCFGSMASTRCMAVACDVEAAQCSAYADAAEQAGLIRKTEGGYRFVHDRIQEAAYALIPEAARPLRHLEIARRLCAGLSTDEVKLHIFDIANQLAPGLALIEDEERLRAAGHLRAAGDRARAETAYEAAQRHFEHADALLGSDRWTACYPLALAVSLGLAECRFLLGDMPAAEALLLDIQGRARDTVDRAAVTWRQVTLYTALDRSDEAIRTCLRFLQAAGVGIPPSPDDAEVEREYQALVRQLDAQGGAHALLALPDASTPAQRAILDVLASMLPPAFFSDPNLVCYALCRMARLSLAHGNGDASALAYAYLGMVISHRFGAYPLAFELGRVGYELVERNPRNRYRGRVYMTFAYHVSAWARPLGNTLDLLRQAYRIARDGGDVTYAGFSSCTLVTSLLSHGTHLADVQEEARERLRYVAHAKFGLVSDIMTAQLQLIATLRGQTREIGSFDDEHFSERAHEARLAANRNLDIACCWYWIRKAHARFMTTRFEEAEQALQQAEPLLWTSTGHFELAQYHFGAALTRTANCHGATAAQRDALMARVQAHLDQLRIWAIHCPETFGFRVSLVEAEVAGVQGRVLEAMHGYERALAEVHRSQAPQHIALTLESAARFYRRSGLGSTAHSLLAQARDAYRRWGADGKVAQLERDFPEIRLHALRAAAPDTVAAPVQDADVASMLKTSQAVSHDAGLDELMRALMEIALEHAGANRGLLILPKGDALRIEALARFGAKGAQVRLQSVAVSEEDLPLAVLRHVIRTAGTVLLDDARTSEAFCADPYIAQGHCRSLLCLPLIRKKELIAVLYLENSLVSHVFTQSRVALLNLLVVTAALYIENASLEEKESLLKEVHHRVKNNLQLISSLLSLQASRIDDAGVAELFAESRHRVRSMALVHENLYRAGNFARVPMPPHIGKLCAELARAYGTAAQRIAVEIDVDDIQLDLDRAVSCGLIINELLSNALKHAFPQRERGRVQVGLHVVADGQCELRVADDGIGLPTGLEVARAATLGLQLVDDLTAQLRGVLAVEQGDGAVFRIRFPSQDARGGR</sequence>
<dbReference type="GO" id="GO:0005524">
    <property type="term" value="F:ATP binding"/>
    <property type="evidence" value="ECO:0007669"/>
    <property type="project" value="InterPro"/>
</dbReference>
<dbReference type="CDD" id="cd14014">
    <property type="entry name" value="STKc_PknB_like"/>
    <property type="match status" value="1"/>
</dbReference>
<feature type="domain" description="Protein kinase" evidence="1">
    <location>
        <begin position="1"/>
        <end position="283"/>
    </location>
</feature>
<dbReference type="Pfam" id="PF01590">
    <property type="entry name" value="GAF"/>
    <property type="match status" value="1"/>
</dbReference>
<dbReference type="InterPro" id="IPR000719">
    <property type="entry name" value="Prot_kinase_dom"/>
</dbReference>
<dbReference type="Gene3D" id="3.40.50.300">
    <property type="entry name" value="P-loop containing nucleotide triphosphate hydrolases"/>
    <property type="match status" value="1"/>
</dbReference>
<dbReference type="InterPro" id="IPR053159">
    <property type="entry name" value="Hybrid_Histidine_Kinase"/>
</dbReference>
<dbReference type="PROSITE" id="PS00109">
    <property type="entry name" value="PROTEIN_KINASE_TYR"/>
    <property type="match status" value="1"/>
</dbReference>
<dbReference type="InterPro" id="IPR008266">
    <property type="entry name" value="Tyr_kinase_AS"/>
</dbReference>
<dbReference type="SUPFAM" id="SSF52540">
    <property type="entry name" value="P-loop containing nucleoside triphosphate hydrolases"/>
    <property type="match status" value="1"/>
</dbReference>
<dbReference type="Gene3D" id="3.30.450.20">
    <property type="entry name" value="PAS domain"/>
    <property type="match status" value="1"/>
</dbReference>
<organism evidence="2 3">
    <name type="scientific">Pseudorhodoferax soli</name>
    <dbReference type="NCBI Taxonomy" id="545864"/>
    <lineage>
        <taxon>Bacteria</taxon>
        <taxon>Pseudomonadati</taxon>
        <taxon>Pseudomonadota</taxon>
        <taxon>Betaproteobacteria</taxon>
        <taxon>Burkholderiales</taxon>
        <taxon>Comamonadaceae</taxon>
    </lineage>
</organism>
<dbReference type="InterPro" id="IPR011009">
    <property type="entry name" value="Kinase-like_dom_sf"/>
</dbReference>
<dbReference type="Pfam" id="PF00069">
    <property type="entry name" value="Pkinase"/>
    <property type="match status" value="1"/>
</dbReference>
<dbReference type="SMART" id="SM00065">
    <property type="entry name" value="GAF"/>
    <property type="match status" value="1"/>
</dbReference>
<dbReference type="InterPro" id="IPR027417">
    <property type="entry name" value="P-loop_NTPase"/>
</dbReference>
<dbReference type="EMBL" id="QPJK01000005">
    <property type="protein sequence ID" value="RCW70305.1"/>
    <property type="molecule type" value="Genomic_DNA"/>
</dbReference>
<dbReference type="Gene3D" id="3.30.450.40">
    <property type="match status" value="1"/>
</dbReference>
<evidence type="ECO:0000259" key="1">
    <source>
        <dbReference type="PROSITE" id="PS50011"/>
    </source>
</evidence>
<dbReference type="Proteomes" id="UP000252884">
    <property type="component" value="Unassembled WGS sequence"/>
</dbReference>
<dbReference type="InterPro" id="IPR036890">
    <property type="entry name" value="HATPase_C_sf"/>
</dbReference>
<dbReference type="PROSITE" id="PS50011">
    <property type="entry name" value="PROTEIN_KINASE_DOM"/>
    <property type="match status" value="1"/>
</dbReference>
<name>A0A368XR04_9BURK</name>
<accession>A0A368XR04</accession>
<dbReference type="SUPFAM" id="SSF56112">
    <property type="entry name" value="Protein kinase-like (PK-like)"/>
    <property type="match status" value="1"/>
</dbReference>